<dbReference type="InterPro" id="IPR021030">
    <property type="entry name" value="DUF3731"/>
</dbReference>
<reference evidence="4 5" key="1">
    <citation type="submission" date="2023-08" db="EMBL/GenBank/DDBJ databases">
        <title>The draft genome sequence of Paracraurococcus sp. LOR1-02.</title>
        <authorList>
            <person name="Kingkaew E."/>
            <person name="Tanasupawat S."/>
        </authorList>
    </citation>
    <scope>NUCLEOTIDE SEQUENCE [LARGE SCALE GENOMIC DNA]</scope>
    <source>
        <strain evidence="4 5">LOR1-02</strain>
    </source>
</reference>
<dbReference type="SUPFAM" id="SSF53067">
    <property type="entry name" value="Actin-like ATPase domain"/>
    <property type="match status" value="2"/>
</dbReference>
<evidence type="ECO:0000313" key="5">
    <source>
        <dbReference type="Proteomes" id="UP001243009"/>
    </source>
</evidence>
<dbReference type="Pfam" id="PF00012">
    <property type="entry name" value="HSP70"/>
    <property type="match status" value="1"/>
</dbReference>
<evidence type="ECO:0000256" key="3">
    <source>
        <dbReference type="ARBA" id="ARBA00022840"/>
    </source>
</evidence>
<comment type="caution">
    <text evidence="4">The sequence shown here is derived from an EMBL/GenBank/DDBJ whole genome shotgun (WGS) entry which is preliminary data.</text>
</comment>
<dbReference type="Gene3D" id="3.30.420.40">
    <property type="match status" value="2"/>
</dbReference>
<keyword evidence="5" id="KW-1185">Reference proteome</keyword>
<dbReference type="PROSITE" id="PS00297">
    <property type="entry name" value="HSP70_1"/>
    <property type="match status" value="1"/>
</dbReference>
<keyword evidence="2" id="KW-0547">Nucleotide-binding</keyword>
<dbReference type="RefSeq" id="WP_305108940.1">
    <property type="nucleotide sequence ID" value="NZ_JAUTWS010000164.1"/>
</dbReference>
<dbReference type="CDD" id="cd10170">
    <property type="entry name" value="ASKHA_NBD_HSP70"/>
    <property type="match status" value="1"/>
</dbReference>
<dbReference type="EMBL" id="JAUTWS010000164">
    <property type="protein sequence ID" value="MDO9714100.1"/>
    <property type="molecule type" value="Genomic_DNA"/>
</dbReference>
<dbReference type="PROSITE" id="PS00329">
    <property type="entry name" value="HSP70_2"/>
    <property type="match status" value="1"/>
</dbReference>
<dbReference type="Proteomes" id="UP001243009">
    <property type="component" value="Unassembled WGS sequence"/>
</dbReference>
<accession>A0ABT9ED06</accession>
<dbReference type="PANTHER" id="PTHR19375">
    <property type="entry name" value="HEAT SHOCK PROTEIN 70KDA"/>
    <property type="match status" value="1"/>
</dbReference>
<dbReference type="Pfam" id="PF12531">
    <property type="entry name" value="DUF3731"/>
    <property type="match status" value="1"/>
</dbReference>
<gene>
    <name evidence="4" type="ORF">Q7A36_37720</name>
</gene>
<name>A0ABT9ED06_9PROT</name>
<comment type="similarity">
    <text evidence="1">Belongs to the heat shock protein 70 family.</text>
</comment>
<organism evidence="4 5">
    <name type="scientific">Paracraurococcus lichenis</name>
    <dbReference type="NCBI Taxonomy" id="3064888"/>
    <lineage>
        <taxon>Bacteria</taxon>
        <taxon>Pseudomonadati</taxon>
        <taxon>Pseudomonadota</taxon>
        <taxon>Alphaproteobacteria</taxon>
        <taxon>Acetobacterales</taxon>
        <taxon>Roseomonadaceae</taxon>
        <taxon>Paracraurococcus</taxon>
    </lineage>
</organism>
<keyword evidence="3" id="KW-0067">ATP-binding</keyword>
<evidence type="ECO:0000256" key="1">
    <source>
        <dbReference type="ARBA" id="ARBA00007381"/>
    </source>
</evidence>
<protein>
    <submittedName>
        <fullName evidence="4">Hsp70 family protein</fullName>
    </submittedName>
</protein>
<dbReference type="InterPro" id="IPR018181">
    <property type="entry name" value="Heat_shock_70_CS"/>
</dbReference>
<sequence length="934" mass="101660">MTTRYSIGIDLGTTNSALAYVPLVGSEPAGALAIPQWETPGTLVEAPTLPSFLYLPEDALTAQLGGRATETQGWIAGRLARRRAGEAAGRVARSAKSWLCHHTADRSAAILPWGSEELAPAQKISPVRAAAFILNHLRGAWDSHFAQSGCAFDDQDITITVPASFDAAAQRLTLNAAEEAGFPSGIRLLEEPQAAFYCWLEQYSATDPMWERLATHAAELQHVLVVDIGGGTSDFSLFELRPGPLSVMPDIRRVAVSEHILLGGDNIDLALAVLLEPRLMGERGQISGPRWDHLVASCRHLKEQALSGSTSANEQLTVALPGRGASLVAGTQAVTLARDEVVRLVLDGFFPACEARARPYRTQAGLRDWGLPYATDGAVTRHLADFLKGRPRVDFVLFNGGTLQPALVRQRLLEQVATWQGGIRPTELENSEPDLAVARGAARFGKLLRGHSGRIAAGAARAVFLQVQTAQAATHQTVPPALICVLPRNAPPEHTFEVNLPGLEVRTGQMVNFQACSSTRHGRCQVGDVLPWDAEAFHALPPLQTVINTGSEPGVGSGRTVPVRLAAKMNSLGLLQISCVSTDPLTPRSWPLEWNLRPHEHDREAALGWPASMPIQPNATAEAQQAARDLILTTFARPTARSGRLTANGVLGHLERIVGLPRHEWNAALLRNLWPGLNERMNGRKLSVEHEEAWLTLAGFMLRPGFGFAHDALRMDELWRLRDAGLCFPGKRSRTQAHILWRRVAGGLTAERQAMLLAGELDSILAGKAAPELVRLSGSLERLPRETKTDLIETFIAQVLKRVEAKQHCTPYLAALGFLLNRVPIYSGPETVLPPEFVARAYTAFEDLDWIEPELVELQNLFLRAARVVDDRNLDVPKSLRDRIAYRLEAAGVTRACTATVRAFTPVGRIDRTALYGEALPAGLVLGADPDFER</sequence>
<evidence type="ECO:0000256" key="2">
    <source>
        <dbReference type="ARBA" id="ARBA00022741"/>
    </source>
</evidence>
<proteinExistence type="inferred from homology"/>
<dbReference type="InterPro" id="IPR043129">
    <property type="entry name" value="ATPase_NBD"/>
</dbReference>
<evidence type="ECO:0000313" key="4">
    <source>
        <dbReference type="EMBL" id="MDO9714100.1"/>
    </source>
</evidence>
<dbReference type="InterPro" id="IPR013126">
    <property type="entry name" value="Hsp_70_fam"/>
</dbReference>